<dbReference type="FunFam" id="1.10.3210.10:FF:000001">
    <property type="entry name" value="GTP pyrophosphokinase RelA"/>
    <property type="match status" value="1"/>
</dbReference>
<dbReference type="FunFam" id="3.30.460.10:FF:000001">
    <property type="entry name" value="GTP pyrophosphokinase RelA"/>
    <property type="match status" value="1"/>
</dbReference>
<dbReference type="Gene3D" id="3.10.20.30">
    <property type="match status" value="1"/>
</dbReference>
<organism evidence="7 8">
    <name type="scientific">Candidatus Scatosoma pullistercoris</name>
    <dbReference type="NCBI Taxonomy" id="2840934"/>
    <lineage>
        <taxon>Bacteria</taxon>
        <taxon>Bacillati</taxon>
        <taxon>Bacillota</taxon>
        <taxon>Clostridia</taxon>
        <taxon>Candidatus Scatosoma</taxon>
    </lineage>
</organism>
<feature type="domain" description="TGS" evidence="6">
    <location>
        <begin position="384"/>
        <end position="445"/>
    </location>
</feature>
<gene>
    <name evidence="7" type="ORF">IAC57_01765</name>
</gene>
<dbReference type="Pfam" id="PF13291">
    <property type="entry name" value="ACT_4"/>
    <property type="match status" value="1"/>
</dbReference>
<reference evidence="7" key="1">
    <citation type="submission" date="2020-10" db="EMBL/GenBank/DDBJ databases">
        <authorList>
            <person name="Gilroy R."/>
        </authorList>
    </citation>
    <scope>NUCLEOTIDE SEQUENCE</scope>
    <source>
        <strain evidence="7">11687</strain>
    </source>
</reference>
<dbReference type="PANTHER" id="PTHR21262">
    <property type="entry name" value="GUANOSINE-3',5'-BIS DIPHOSPHATE 3'-PYROPHOSPHOHYDROLASE"/>
    <property type="match status" value="1"/>
</dbReference>
<comment type="pathway">
    <text evidence="1">Purine metabolism; ppGpp biosynthesis; ppGpp from GTP: step 1/2.</text>
</comment>
<dbReference type="InterPro" id="IPR006674">
    <property type="entry name" value="HD_domain"/>
</dbReference>
<dbReference type="CDD" id="cd00077">
    <property type="entry name" value="HDc"/>
    <property type="match status" value="1"/>
</dbReference>
<protein>
    <recommendedName>
        <fullName evidence="2">GTP diphosphokinase</fullName>
        <ecNumber evidence="2">2.7.6.5</ecNumber>
    </recommendedName>
</protein>
<dbReference type="CDD" id="cd01668">
    <property type="entry name" value="TGS_RSH"/>
    <property type="match status" value="1"/>
</dbReference>
<sequence>MDATWEKIYELYSDQDRALLLKAYNYAKEAHSNQKRASGEPYFIHPCAVAKILMELGLDAATIAAALLHDVIEDTPVTEEDIRREFGNEILELVSGVTKLDKIVFKSQEQEEAENFRKIFVAMAKDIRVIIIKLADRLHNMRSLNFLSPERQQKMSKETLDIYAPLAGRLGISQIKCELEDLCLKYLDPEAYEYLVVHINEKLSERREFVNDIVEQIRDMMKADGITGEVFGRPKHFYSIYKKMKNKGKSLDQIYDLTAVRVIVKDVRECYTVLGEIHEKWKPLPGRIKDYIANPKPNKYQSLHTTVMTMYGQPFEIQIRTEEMHRIAEFGIAAHWKYKEGRTEEENTNFENKLTWLREVMEWQGTLKDSQEFLDALKTELYSDELLVFTPRGKVISLPPGATPVDFAYAIHSEVGNRCTGARVNSKIVPLTTTLEVGDVVEIITSPNSKGPSRDWLKFIKSSSAKAKIKQFYKNELKEDNIRIGQARLDEEAKKRGYTLSEILTPDSFKRISDRYSFGSPKEMYAAVGYGSVSVKQVLFKLIDFYKREMPKPFEVHAGDGGGRTPGGVLVNGQSGLLVRFAGCCSPVPGDRIVGFTSRGRGVVIHRSDCPNVRGVDPERLLPAEWNKEVHDKHRYNANIQIRATDQGAALSVLSLAVSDMKLSITAVNGRIDKNHDAVLEASVSLTDISDVDMLLKKLRADKRIYEVHRITSLS</sequence>
<dbReference type="InterPro" id="IPR043519">
    <property type="entry name" value="NT_sf"/>
</dbReference>
<evidence type="ECO:0000256" key="3">
    <source>
        <dbReference type="ARBA" id="ARBA00048244"/>
    </source>
</evidence>
<dbReference type="SUPFAM" id="SSF81271">
    <property type="entry name" value="TGS-like"/>
    <property type="match status" value="1"/>
</dbReference>
<evidence type="ECO:0000313" key="7">
    <source>
        <dbReference type="EMBL" id="HIU58806.1"/>
    </source>
</evidence>
<dbReference type="Pfam" id="PF02824">
    <property type="entry name" value="TGS"/>
    <property type="match status" value="1"/>
</dbReference>
<dbReference type="PROSITE" id="PS51880">
    <property type="entry name" value="TGS"/>
    <property type="match status" value="1"/>
</dbReference>
<dbReference type="SUPFAM" id="SSF81301">
    <property type="entry name" value="Nucleotidyltransferase"/>
    <property type="match status" value="1"/>
</dbReference>
<dbReference type="InterPro" id="IPR012676">
    <property type="entry name" value="TGS-like"/>
</dbReference>
<dbReference type="GO" id="GO:0005886">
    <property type="term" value="C:plasma membrane"/>
    <property type="evidence" value="ECO:0007669"/>
    <property type="project" value="TreeGrafter"/>
</dbReference>
<evidence type="ECO:0000256" key="4">
    <source>
        <dbReference type="RuleBase" id="RU003847"/>
    </source>
</evidence>
<evidence type="ECO:0000256" key="2">
    <source>
        <dbReference type="ARBA" id="ARBA00013251"/>
    </source>
</evidence>
<comment type="catalytic activity">
    <reaction evidence="3">
        <text>GTP + ATP = guanosine 3'-diphosphate 5'-triphosphate + AMP</text>
        <dbReference type="Rhea" id="RHEA:22088"/>
        <dbReference type="ChEBI" id="CHEBI:30616"/>
        <dbReference type="ChEBI" id="CHEBI:37565"/>
        <dbReference type="ChEBI" id="CHEBI:142410"/>
        <dbReference type="ChEBI" id="CHEBI:456215"/>
        <dbReference type="EC" id="2.7.6.5"/>
    </reaction>
</comment>
<dbReference type="SUPFAM" id="SSF109604">
    <property type="entry name" value="HD-domain/PDEase-like"/>
    <property type="match status" value="1"/>
</dbReference>
<dbReference type="PROSITE" id="PS51831">
    <property type="entry name" value="HD"/>
    <property type="match status" value="1"/>
</dbReference>
<dbReference type="Gene3D" id="3.30.460.10">
    <property type="entry name" value="Beta Polymerase, domain 2"/>
    <property type="match status" value="1"/>
</dbReference>
<name>A0A9D1SG16_9FIRM</name>
<dbReference type="Pfam" id="PF04607">
    <property type="entry name" value="RelA_SpoT"/>
    <property type="match status" value="1"/>
</dbReference>
<dbReference type="InterPro" id="IPR012675">
    <property type="entry name" value="Beta-grasp_dom_sf"/>
</dbReference>
<dbReference type="InterPro" id="IPR033655">
    <property type="entry name" value="TGS_RelA/SpoT"/>
</dbReference>
<dbReference type="InterPro" id="IPR003607">
    <property type="entry name" value="HD/PDEase_dom"/>
</dbReference>
<comment type="caution">
    <text evidence="7">The sequence shown here is derived from an EMBL/GenBank/DDBJ whole genome shotgun (WGS) entry which is preliminary data.</text>
</comment>
<dbReference type="InterPro" id="IPR004811">
    <property type="entry name" value="RelA/Spo_fam"/>
</dbReference>
<dbReference type="AlphaFoldDB" id="A0A9D1SG16"/>
<accession>A0A9D1SG16</accession>
<reference evidence="7" key="2">
    <citation type="journal article" date="2021" name="PeerJ">
        <title>Extensive microbial diversity within the chicken gut microbiome revealed by metagenomics and culture.</title>
        <authorList>
            <person name="Gilroy R."/>
            <person name="Ravi A."/>
            <person name="Getino M."/>
            <person name="Pursley I."/>
            <person name="Horton D.L."/>
            <person name="Alikhan N.F."/>
            <person name="Baker D."/>
            <person name="Gharbi K."/>
            <person name="Hall N."/>
            <person name="Watson M."/>
            <person name="Adriaenssens E.M."/>
            <person name="Foster-Nyarko E."/>
            <person name="Jarju S."/>
            <person name="Secka A."/>
            <person name="Antonio M."/>
            <person name="Oren A."/>
            <person name="Chaudhuri R.R."/>
            <person name="La Ragione R."/>
            <person name="Hildebrand F."/>
            <person name="Pallen M.J."/>
        </authorList>
    </citation>
    <scope>NUCLEOTIDE SEQUENCE</scope>
    <source>
        <strain evidence="7">11687</strain>
    </source>
</reference>
<evidence type="ECO:0000256" key="1">
    <source>
        <dbReference type="ARBA" id="ARBA00004976"/>
    </source>
</evidence>
<dbReference type="GO" id="GO:0008728">
    <property type="term" value="F:GTP diphosphokinase activity"/>
    <property type="evidence" value="ECO:0007669"/>
    <property type="project" value="UniProtKB-EC"/>
</dbReference>
<dbReference type="EMBL" id="DVMZ01000052">
    <property type="protein sequence ID" value="HIU58806.1"/>
    <property type="molecule type" value="Genomic_DNA"/>
</dbReference>
<dbReference type="Gene3D" id="1.10.3210.10">
    <property type="entry name" value="Hypothetical protein af1432"/>
    <property type="match status" value="1"/>
</dbReference>
<dbReference type="EC" id="2.7.6.5" evidence="2"/>
<dbReference type="NCBIfam" id="TIGR00691">
    <property type="entry name" value="spoT_relA"/>
    <property type="match status" value="1"/>
</dbReference>
<dbReference type="PANTHER" id="PTHR21262:SF31">
    <property type="entry name" value="GTP PYROPHOSPHOKINASE"/>
    <property type="match status" value="1"/>
</dbReference>
<dbReference type="SMART" id="SM00471">
    <property type="entry name" value="HDc"/>
    <property type="match status" value="1"/>
</dbReference>
<feature type="domain" description="HD" evidence="5">
    <location>
        <begin position="42"/>
        <end position="141"/>
    </location>
</feature>
<evidence type="ECO:0000313" key="8">
    <source>
        <dbReference type="Proteomes" id="UP000824081"/>
    </source>
</evidence>
<comment type="similarity">
    <text evidence="4">Belongs to the relA/spoT family.</text>
</comment>
<dbReference type="FunFam" id="3.10.20.30:FF:000002">
    <property type="entry name" value="GTP pyrophosphokinase (RelA/SpoT)"/>
    <property type="match status" value="1"/>
</dbReference>
<comment type="function">
    <text evidence="4">In eubacteria ppGpp (guanosine 3'-diphosphate 5'-diphosphate) is a mediator of the stringent response that coordinates a variety of cellular activities in response to changes in nutritional abundance.</text>
</comment>
<evidence type="ECO:0000259" key="5">
    <source>
        <dbReference type="PROSITE" id="PS51831"/>
    </source>
</evidence>
<dbReference type="Pfam" id="PF13328">
    <property type="entry name" value="HD_4"/>
    <property type="match status" value="1"/>
</dbReference>
<dbReference type="Proteomes" id="UP000824081">
    <property type="component" value="Unassembled WGS sequence"/>
</dbReference>
<dbReference type="InterPro" id="IPR004095">
    <property type="entry name" value="TGS"/>
</dbReference>
<dbReference type="SMART" id="SM00954">
    <property type="entry name" value="RelA_SpoT"/>
    <property type="match status" value="1"/>
</dbReference>
<dbReference type="InterPro" id="IPR002912">
    <property type="entry name" value="ACT_dom"/>
</dbReference>
<proteinExistence type="inferred from homology"/>
<dbReference type="GO" id="GO:0015969">
    <property type="term" value="P:guanosine tetraphosphate metabolic process"/>
    <property type="evidence" value="ECO:0007669"/>
    <property type="project" value="InterPro"/>
</dbReference>
<evidence type="ECO:0000259" key="6">
    <source>
        <dbReference type="PROSITE" id="PS51880"/>
    </source>
</evidence>
<dbReference type="InterPro" id="IPR007685">
    <property type="entry name" value="RelA_SpoT"/>
</dbReference>
<dbReference type="Gene3D" id="3.30.70.260">
    <property type="match status" value="1"/>
</dbReference>
<dbReference type="CDD" id="cd05399">
    <property type="entry name" value="NT_Rel-Spo_like"/>
    <property type="match status" value="1"/>
</dbReference>